<evidence type="ECO:0000256" key="1">
    <source>
        <dbReference type="ARBA" id="ARBA00004496"/>
    </source>
</evidence>
<dbReference type="PANTHER" id="PTHR30027">
    <property type="entry name" value="RIBOSOMAL RNA SMALL SUBUNIT METHYLTRANSFERASE E"/>
    <property type="match status" value="1"/>
</dbReference>
<evidence type="ECO:0000313" key="14">
    <source>
        <dbReference type="Proteomes" id="UP000232149"/>
    </source>
</evidence>
<dbReference type="InterPro" id="IPR046886">
    <property type="entry name" value="RsmE_MTase_dom"/>
</dbReference>
<keyword evidence="4 10" id="KW-0698">rRNA processing</keyword>
<evidence type="ECO:0000256" key="8">
    <source>
        <dbReference type="ARBA" id="ARBA00025699"/>
    </source>
</evidence>
<keyword evidence="6 10" id="KW-0808">Transferase</keyword>
<evidence type="ECO:0000256" key="5">
    <source>
        <dbReference type="ARBA" id="ARBA00022603"/>
    </source>
</evidence>
<dbReference type="EC" id="2.1.1.193" evidence="10"/>
<dbReference type="NCBIfam" id="TIGR00046">
    <property type="entry name" value="RsmE family RNA methyltransferase"/>
    <property type="match status" value="1"/>
</dbReference>
<dbReference type="EMBL" id="NPDU01000002">
    <property type="protein sequence ID" value="PJZ63825.1"/>
    <property type="molecule type" value="Genomic_DNA"/>
</dbReference>
<sequence>MNLLICKEEWRIANSNRFRITDPIKIKHISEILKKRIGDRIKAGIVNQSLGQWLIEESNSHEIVGTYKPILKPKRRFPEVRILLAVNRPPTVRKILELSGTWGVSEIRFFLSKNSRKDYLTSPVWKSEEMEKELWEGMEQGTNIFLPKVHLDFQNRPETILLETEKNGNFPFRFLLDRKGKSIVRIFENRKNKNFEYSNFGILAAIGPESGFVKKEVELFQKYGFENVTVSSRVLRTETAVAFLLSRLEEVSLF</sequence>
<dbReference type="CDD" id="cd18084">
    <property type="entry name" value="RsmE-like"/>
    <property type="match status" value="1"/>
</dbReference>
<comment type="catalytic activity">
    <reaction evidence="9 10">
        <text>uridine(1498) in 16S rRNA + S-adenosyl-L-methionine = N(3)-methyluridine(1498) in 16S rRNA + S-adenosyl-L-homocysteine + H(+)</text>
        <dbReference type="Rhea" id="RHEA:42920"/>
        <dbReference type="Rhea" id="RHEA-COMP:10283"/>
        <dbReference type="Rhea" id="RHEA-COMP:10284"/>
        <dbReference type="ChEBI" id="CHEBI:15378"/>
        <dbReference type="ChEBI" id="CHEBI:57856"/>
        <dbReference type="ChEBI" id="CHEBI:59789"/>
        <dbReference type="ChEBI" id="CHEBI:65315"/>
        <dbReference type="ChEBI" id="CHEBI:74502"/>
        <dbReference type="EC" id="2.1.1.193"/>
    </reaction>
</comment>
<accession>A0A2M9YUB1</accession>
<comment type="caution">
    <text evidence="12">The sequence shown here is derived from an EMBL/GenBank/DDBJ whole genome shotgun (WGS) entry which is preliminary data.</text>
</comment>
<dbReference type="Pfam" id="PF04452">
    <property type="entry name" value="Methyltrans_RNA"/>
    <property type="match status" value="1"/>
</dbReference>
<gene>
    <name evidence="13" type="ORF">CH376_01535</name>
    <name evidence="12" type="ORF">CH380_00980</name>
</gene>
<dbReference type="Proteomes" id="UP000232188">
    <property type="component" value="Unassembled WGS sequence"/>
</dbReference>
<dbReference type="PANTHER" id="PTHR30027:SF3">
    <property type="entry name" value="16S RRNA (URACIL(1498)-N(3))-METHYLTRANSFERASE"/>
    <property type="match status" value="1"/>
</dbReference>
<evidence type="ECO:0000313" key="12">
    <source>
        <dbReference type="EMBL" id="PJZ55123.1"/>
    </source>
</evidence>
<keyword evidence="3 10" id="KW-0963">Cytoplasm</keyword>
<dbReference type="RefSeq" id="WP_100783864.1">
    <property type="nucleotide sequence ID" value="NZ_NPDU01000002.1"/>
</dbReference>
<evidence type="ECO:0000256" key="10">
    <source>
        <dbReference type="PIRNR" id="PIRNR015601"/>
    </source>
</evidence>
<comment type="subcellular location">
    <subcellularLocation>
        <location evidence="1 10">Cytoplasm</location>
    </subcellularLocation>
</comment>
<dbReference type="SUPFAM" id="SSF75217">
    <property type="entry name" value="alpha/beta knot"/>
    <property type="match status" value="1"/>
</dbReference>
<evidence type="ECO:0000313" key="13">
    <source>
        <dbReference type="EMBL" id="PJZ63825.1"/>
    </source>
</evidence>
<keyword evidence="5 10" id="KW-0489">Methyltransferase</keyword>
<comment type="similarity">
    <text evidence="2 10">Belongs to the RNA methyltransferase RsmE family.</text>
</comment>
<dbReference type="Proteomes" id="UP000232149">
    <property type="component" value="Unassembled WGS sequence"/>
</dbReference>
<organism evidence="12 15">
    <name type="scientific">Leptospira adleri</name>
    <dbReference type="NCBI Taxonomy" id="2023186"/>
    <lineage>
        <taxon>Bacteria</taxon>
        <taxon>Pseudomonadati</taxon>
        <taxon>Spirochaetota</taxon>
        <taxon>Spirochaetia</taxon>
        <taxon>Leptospirales</taxon>
        <taxon>Leptospiraceae</taxon>
        <taxon>Leptospira</taxon>
    </lineage>
</organism>
<evidence type="ECO:0000256" key="3">
    <source>
        <dbReference type="ARBA" id="ARBA00022490"/>
    </source>
</evidence>
<evidence type="ECO:0000256" key="4">
    <source>
        <dbReference type="ARBA" id="ARBA00022552"/>
    </source>
</evidence>
<evidence type="ECO:0000256" key="2">
    <source>
        <dbReference type="ARBA" id="ARBA00005528"/>
    </source>
</evidence>
<evidence type="ECO:0000256" key="7">
    <source>
        <dbReference type="ARBA" id="ARBA00022691"/>
    </source>
</evidence>
<dbReference type="PIRSF" id="PIRSF015601">
    <property type="entry name" value="MTase_slr0722"/>
    <property type="match status" value="1"/>
</dbReference>
<protein>
    <recommendedName>
        <fullName evidence="10">Ribosomal RNA small subunit methyltransferase E</fullName>
        <ecNumber evidence="10">2.1.1.193</ecNumber>
    </recommendedName>
</protein>
<dbReference type="AlphaFoldDB" id="A0A2M9YUB1"/>
<dbReference type="NCBIfam" id="NF008699">
    <property type="entry name" value="PRK11713.5-2"/>
    <property type="match status" value="1"/>
</dbReference>
<proteinExistence type="inferred from homology"/>
<dbReference type="GO" id="GO:0005737">
    <property type="term" value="C:cytoplasm"/>
    <property type="evidence" value="ECO:0007669"/>
    <property type="project" value="UniProtKB-SubCell"/>
</dbReference>
<evidence type="ECO:0000313" key="15">
    <source>
        <dbReference type="Proteomes" id="UP000232188"/>
    </source>
</evidence>
<reference evidence="14 15" key="1">
    <citation type="submission" date="2017-07" db="EMBL/GenBank/DDBJ databases">
        <title>Leptospira spp. isolated from tropical soils.</title>
        <authorList>
            <person name="Thibeaux R."/>
            <person name="Iraola G."/>
            <person name="Ferres I."/>
            <person name="Bierque E."/>
            <person name="Girault D."/>
            <person name="Soupe-Gilbert M.-E."/>
            <person name="Picardeau M."/>
            <person name="Goarant C."/>
        </authorList>
    </citation>
    <scope>NUCLEOTIDE SEQUENCE [LARGE SCALE GENOMIC DNA]</scope>
    <source>
        <strain evidence="12 15">FH2-B-C1</strain>
        <strain evidence="13 14">FH2-B-D1</strain>
    </source>
</reference>
<evidence type="ECO:0000256" key="6">
    <source>
        <dbReference type="ARBA" id="ARBA00022679"/>
    </source>
</evidence>
<dbReference type="EMBL" id="NPDV01000001">
    <property type="protein sequence ID" value="PJZ55123.1"/>
    <property type="molecule type" value="Genomic_DNA"/>
</dbReference>
<dbReference type="GO" id="GO:0070475">
    <property type="term" value="P:rRNA base methylation"/>
    <property type="evidence" value="ECO:0007669"/>
    <property type="project" value="TreeGrafter"/>
</dbReference>
<evidence type="ECO:0000256" key="9">
    <source>
        <dbReference type="ARBA" id="ARBA00047944"/>
    </source>
</evidence>
<evidence type="ECO:0000259" key="11">
    <source>
        <dbReference type="Pfam" id="PF04452"/>
    </source>
</evidence>
<dbReference type="InterPro" id="IPR029026">
    <property type="entry name" value="tRNA_m1G_MTases_N"/>
</dbReference>
<dbReference type="Gene3D" id="3.40.1280.10">
    <property type="match status" value="1"/>
</dbReference>
<dbReference type="InterPro" id="IPR006700">
    <property type="entry name" value="RsmE"/>
</dbReference>
<feature type="domain" description="Ribosomal RNA small subunit methyltransferase E methyltransferase" evidence="11">
    <location>
        <begin position="78"/>
        <end position="248"/>
    </location>
</feature>
<keyword evidence="7 10" id="KW-0949">S-adenosyl-L-methionine</keyword>
<dbReference type="GO" id="GO:0070042">
    <property type="term" value="F:rRNA (uridine-N3-)-methyltransferase activity"/>
    <property type="evidence" value="ECO:0007669"/>
    <property type="project" value="TreeGrafter"/>
</dbReference>
<keyword evidence="14" id="KW-1185">Reference proteome</keyword>
<comment type="function">
    <text evidence="8 10">Specifically methylates the N3 position of the uracil ring of uridine 1498 (m3U1498) in 16S rRNA. Acts on the fully assembled 30S ribosomal subunit.</text>
</comment>
<name>A0A2M9YUB1_9LEPT</name>
<dbReference type="InterPro" id="IPR029028">
    <property type="entry name" value="Alpha/beta_knot_MTases"/>
</dbReference>